<dbReference type="Pfam" id="PF01593">
    <property type="entry name" value="Amino_oxidase"/>
    <property type="match status" value="1"/>
</dbReference>
<dbReference type="OrthoDB" id="9803192at2"/>
<dbReference type="GO" id="GO:0005829">
    <property type="term" value="C:cytosol"/>
    <property type="evidence" value="ECO:0007669"/>
    <property type="project" value="TreeGrafter"/>
</dbReference>
<dbReference type="GO" id="GO:0008767">
    <property type="term" value="F:UDP-galactopyranose mutase activity"/>
    <property type="evidence" value="ECO:0007669"/>
    <property type="project" value="TreeGrafter"/>
</dbReference>
<dbReference type="InterPro" id="IPR002937">
    <property type="entry name" value="Amino_oxidase"/>
</dbReference>
<name>A0A1N7Q456_9PROT</name>
<protein>
    <submittedName>
        <fullName evidence="2">UDP-galactopyranose mutase</fullName>
    </submittedName>
</protein>
<dbReference type="NCBIfam" id="NF005547">
    <property type="entry name" value="PRK07208.1-3"/>
    <property type="match status" value="1"/>
</dbReference>
<sequence>MGVEQGRPAHVVVIGGGPAGLTAAWELLRHEVKVTVLERAPSAGGLGGTTVFEGQAGQYRFDYGGHRFITHNPDLLALVEELVGDDLLTAERKSVIRLGGRTYAYPLALGNLVRTAPTAMLAGAVRDLLLLPFRRPRQEPDDFAGWISSRFGPTLYRTFFEGYTAKLWGLNPRQLSADWAEQRISLVDLKDVVRRLLPGAANNPRTYARSYRYPKYGFGMIFDRLAAFVADNGGEIRSGVSVTGLVHRKGHISAVKTTAGEIACDAVISSVPLPDMVKLTGGKSKLRFRGLRFLNMPMAMDNVSDCTWQYLSDPDMMATRLQEPRRRSPFMAPQGMTSIMLEIPCDPGDRLWKMQDEALFELAMADLRRLGVDTGKATGECFSTYAPYAYPLMSVGYQKEREKAFVHLDQFDNLVQCGRQGTFRYLFTDTAMEMGQMAARGLVVGAEGSRWRRQVYDHRNERTVIETQSVA</sequence>
<dbReference type="Gene3D" id="3.50.50.60">
    <property type="entry name" value="FAD/NAD(P)-binding domain"/>
    <property type="match status" value="1"/>
</dbReference>
<dbReference type="RefSeq" id="WP_076401994.1">
    <property type="nucleotide sequence ID" value="NZ_FTOA01000010.1"/>
</dbReference>
<evidence type="ECO:0000313" key="3">
    <source>
        <dbReference type="Proteomes" id="UP000185678"/>
    </source>
</evidence>
<dbReference type="Proteomes" id="UP000185678">
    <property type="component" value="Unassembled WGS sequence"/>
</dbReference>
<dbReference type="InterPro" id="IPR036188">
    <property type="entry name" value="FAD/NAD-bd_sf"/>
</dbReference>
<keyword evidence="3" id="KW-1185">Reference proteome</keyword>
<accession>A0A1N7Q456</accession>
<dbReference type="PANTHER" id="PTHR21197">
    <property type="entry name" value="UDP-GALACTOPYRANOSE MUTASE"/>
    <property type="match status" value="1"/>
</dbReference>
<dbReference type="PRINTS" id="PR00419">
    <property type="entry name" value="ADXRDTASE"/>
</dbReference>
<evidence type="ECO:0000313" key="2">
    <source>
        <dbReference type="EMBL" id="SIT17652.1"/>
    </source>
</evidence>
<organism evidence="2 3">
    <name type="scientific">Insolitispirillum peregrinum</name>
    <dbReference type="NCBI Taxonomy" id="80876"/>
    <lineage>
        <taxon>Bacteria</taxon>
        <taxon>Pseudomonadati</taxon>
        <taxon>Pseudomonadota</taxon>
        <taxon>Alphaproteobacteria</taxon>
        <taxon>Rhodospirillales</taxon>
        <taxon>Novispirillaceae</taxon>
        <taxon>Insolitispirillum</taxon>
    </lineage>
</organism>
<dbReference type="AlphaFoldDB" id="A0A1N7Q456"/>
<feature type="domain" description="Amine oxidase" evidence="1">
    <location>
        <begin position="19"/>
        <end position="440"/>
    </location>
</feature>
<reference evidence="2 3" key="1">
    <citation type="submission" date="2017-01" db="EMBL/GenBank/DDBJ databases">
        <authorList>
            <person name="Mah S.A."/>
            <person name="Swanson W.J."/>
            <person name="Moy G.W."/>
            <person name="Vacquier V.D."/>
        </authorList>
    </citation>
    <scope>NUCLEOTIDE SEQUENCE [LARGE SCALE GENOMIC DNA]</scope>
    <source>
        <strain evidence="2 3">DSM 11589</strain>
    </source>
</reference>
<dbReference type="GO" id="GO:0016491">
    <property type="term" value="F:oxidoreductase activity"/>
    <property type="evidence" value="ECO:0007669"/>
    <property type="project" value="InterPro"/>
</dbReference>
<dbReference type="EMBL" id="FTOA01000010">
    <property type="protein sequence ID" value="SIT17652.1"/>
    <property type="molecule type" value="Genomic_DNA"/>
</dbReference>
<dbReference type="STRING" id="80876.SAMN05421779_11041"/>
<gene>
    <name evidence="2" type="ORF">SAMN05421779_11041</name>
</gene>
<dbReference type="GO" id="GO:0050660">
    <property type="term" value="F:flavin adenine dinucleotide binding"/>
    <property type="evidence" value="ECO:0007669"/>
    <property type="project" value="TreeGrafter"/>
</dbReference>
<evidence type="ECO:0000259" key="1">
    <source>
        <dbReference type="Pfam" id="PF01593"/>
    </source>
</evidence>
<dbReference type="SUPFAM" id="SSF51905">
    <property type="entry name" value="FAD/NAD(P)-binding domain"/>
    <property type="match status" value="1"/>
</dbReference>
<dbReference type="PANTHER" id="PTHR21197:SF0">
    <property type="entry name" value="UDP-GALACTOPYRANOSE MUTASE"/>
    <property type="match status" value="1"/>
</dbReference>
<proteinExistence type="predicted"/>